<evidence type="ECO:0000313" key="1">
    <source>
        <dbReference type="EMBL" id="ADC45104.1"/>
    </source>
</evidence>
<organism evidence="1 2">
    <name type="scientific">Cupriavidus metallidurans (strain ATCC 43123 / DSM 2839 / NBRC 102507 / CH34)</name>
    <name type="common">Ralstonia metallidurans</name>
    <dbReference type="NCBI Taxonomy" id="266264"/>
    <lineage>
        <taxon>Bacteria</taxon>
        <taxon>Pseudomonadati</taxon>
        <taxon>Pseudomonadota</taxon>
        <taxon>Betaproteobacteria</taxon>
        <taxon>Burkholderiales</taxon>
        <taxon>Burkholderiaceae</taxon>
        <taxon>Cupriavidus</taxon>
    </lineage>
</organism>
<dbReference type="STRING" id="266264.Rmet_6496"/>
<sequence length="72" mass="8150">MHAQTLLRATGQPLLFYSSTETTPDIVVVQPERHSHDTGRHPSMVAAPAHQFYHPRIPHNRQARAPNFLSLD</sequence>
<protein>
    <submittedName>
        <fullName evidence="1">Uncharacterized protein</fullName>
    </submittedName>
</protein>
<gene>
    <name evidence="1" type="ordered locus">Rmet_6496</name>
</gene>
<dbReference type="AlphaFoldDB" id="D3DXT4"/>
<proteinExistence type="predicted"/>
<dbReference type="HOGENOM" id="CLU_2719418_0_0_4"/>
<accession>D3DXT4</accession>
<evidence type="ECO:0000313" key="2">
    <source>
        <dbReference type="Proteomes" id="UP000002429"/>
    </source>
</evidence>
<dbReference type="KEGG" id="rme:Rmet_6496"/>
<reference evidence="2" key="1">
    <citation type="journal article" date="2010" name="PLoS ONE">
        <title>The complete genome sequence of Cupriavidus metallidurans strain CH34, a master survivalist in harsh and anthropogenic environments.</title>
        <authorList>
            <person name="Janssen P.J."/>
            <person name="Van Houdt R."/>
            <person name="Moors H."/>
            <person name="Monsieurs P."/>
            <person name="Morin N."/>
            <person name="Michaux A."/>
            <person name="Benotmane M.A."/>
            <person name="Leys N."/>
            <person name="Vallaeys T."/>
            <person name="Lapidus A."/>
            <person name="Monchy S."/>
            <person name="Medigue C."/>
            <person name="Taghavi S."/>
            <person name="McCorkle S."/>
            <person name="Dunn J."/>
            <person name="van der Lelie D."/>
            <person name="Mergeay M."/>
        </authorList>
    </citation>
    <scope>NUCLEOTIDE SEQUENCE [LARGE SCALE GENOMIC DNA]</scope>
    <source>
        <strain evidence="2">ATCC 43123 / DSM 2839 / NBRC 102507 / CH34</strain>
    </source>
</reference>
<dbReference type="EMBL" id="CP000352">
    <property type="protein sequence ID" value="ADC45104.1"/>
    <property type="molecule type" value="Genomic_DNA"/>
</dbReference>
<name>D3DXT4_CUPMC</name>
<keyword evidence="2" id="KW-1185">Reference proteome</keyword>
<dbReference type="Proteomes" id="UP000002429">
    <property type="component" value="Chromosome"/>
</dbReference>